<dbReference type="Gene3D" id="1.10.287.110">
    <property type="entry name" value="DnaJ domain"/>
    <property type="match status" value="1"/>
</dbReference>
<keyword evidence="2" id="KW-0221">Differentiation</keyword>
<dbReference type="GO" id="GO:0005802">
    <property type="term" value="C:trans-Golgi network"/>
    <property type="evidence" value="ECO:0007669"/>
    <property type="project" value="TreeGrafter"/>
</dbReference>
<dbReference type="InterPro" id="IPR037992">
    <property type="entry name" value="TRAPPC6/Trs33"/>
</dbReference>
<dbReference type="CDD" id="cd14944">
    <property type="entry name" value="TRAPPC6A_Trs33"/>
    <property type="match status" value="1"/>
</dbReference>
<keyword evidence="2" id="KW-0217">Developmental protein</keyword>
<dbReference type="GO" id="GO:0006888">
    <property type="term" value="P:endoplasmic reticulum to Golgi vesicle-mediated transport"/>
    <property type="evidence" value="ECO:0007669"/>
    <property type="project" value="TreeGrafter"/>
</dbReference>
<dbReference type="PANTHER" id="PTHR12817:SF0">
    <property type="entry name" value="GEO08327P1"/>
    <property type="match status" value="1"/>
</dbReference>
<accession>A0A565B6W5</accession>
<sequence>MLMEMVAMYSGRFYANKPELAARRIEAIGYQVGHQLSERYTMERPRFSDHLEAIKFICKDFWSEVFKKQIDNLKTNHRGTFVLQDNKFRWLSRVSVDPSQEMETEDPSTPGESKAAQAVSMYLYFPCGIIRGVLSNLGIPCAVSADISSLPTCLILQQLESSGFIFQLGFMVSSKTASSVLRDVTKKPFAGFCLLRARLGIRCFIDTVALCLSLDLSQLSKLRAVPLPTFQIQSQRVLDKVASMECNKEEAVRAKNLAEEKMKTGDFVGALILVTKAQRLFPNLENIHQMIAICHVHSSANKKTDGLDEQNWYGILQVQPFADADTIKKQYRKLTLLLHPDKNKFAGAESAFKLVGEANMAKEILKRVLEEAHVDINKHRRRAEVVDEATRKLAHDCDRKHAEFQKHLDKAAKDLVLAFLHFIVAHGSHNNSTIINQEETTKLAFSVAHHKEAPTLFQSLGLDNMIPEFVQKLISTSTRQYIPAVRLICFFKLQGFDPSLVLYKEIEEDGEKLRDIFQLAANYKLKIDIPGDVVVKLMLESSGFIFQLGFMVSRKTGSSVLRDAQDKDGGKLGDILELLADYKLEIDIPGELIVKLVGQRLYQVQSSRVDRRNGRSN</sequence>
<reference evidence="4" key="1">
    <citation type="submission" date="2019-07" db="EMBL/GenBank/DDBJ databases">
        <authorList>
            <person name="Dittberner H."/>
        </authorList>
    </citation>
    <scope>NUCLEOTIDE SEQUENCE [LARGE SCALE GENOMIC DNA]</scope>
</reference>
<dbReference type="PANTHER" id="PTHR12817">
    <property type="entry name" value="TRAFFICKING PROTEIN PARTICLE COMPLEX SUBUNIT 6B"/>
    <property type="match status" value="1"/>
</dbReference>
<dbReference type="Proteomes" id="UP000489600">
    <property type="component" value="Unassembled WGS sequence"/>
</dbReference>
<evidence type="ECO:0000313" key="4">
    <source>
        <dbReference type="EMBL" id="VVA96515.1"/>
    </source>
</evidence>
<keyword evidence="2" id="KW-0287">Flowering</keyword>
<evidence type="ECO:0000313" key="5">
    <source>
        <dbReference type="Proteomes" id="UP000489600"/>
    </source>
</evidence>
<comment type="similarity">
    <text evidence="2">Belongs to the Frigida family.</text>
</comment>
<comment type="caution">
    <text evidence="4">The sequence shown here is derived from an EMBL/GenBank/DDBJ whole genome shotgun (WGS) entry which is preliminary data.</text>
</comment>
<dbReference type="PROSITE" id="PS50076">
    <property type="entry name" value="DNAJ_2"/>
    <property type="match status" value="1"/>
</dbReference>
<dbReference type="Gene3D" id="3.30.1380.20">
    <property type="entry name" value="Trafficking protein particle complex subunit 3"/>
    <property type="match status" value="1"/>
</dbReference>
<protein>
    <recommendedName>
        <fullName evidence="2">FRIGIDA-like protein</fullName>
    </recommendedName>
</protein>
<evidence type="ECO:0000256" key="2">
    <source>
        <dbReference type="RuleBase" id="RU364012"/>
    </source>
</evidence>
<dbReference type="EMBL" id="CABITT030000003">
    <property type="protein sequence ID" value="VVA96515.1"/>
    <property type="molecule type" value="Genomic_DNA"/>
</dbReference>
<dbReference type="CDD" id="cd06257">
    <property type="entry name" value="DnaJ"/>
    <property type="match status" value="1"/>
</dbReference>
<dbReference type="InterPro" id="IPR024096">
    <property type="entry name" value="NO_sig/Golgi_transp_ligand-bd"/>
</dbReference>
<name>A0A565B6W5_9BRAS</name>
<dbReference type="SUPFAM" id="SSF111126">
    <property type="entry name" value="Ligand-binding domain in the NO signalling and Golgi transport"/>
    <property type="match status" value="1"/>
</dbReference>
<dbReference type="GO" id="GO:0030008">
    <property type="term" value="C:TRAPP complex"/>
    <property type="evidence" value="ECO:0007669"/>
    <property type="project" value="TreeGrafter"/>
</dbReference>
<keyword evidence="5" id="KW-1185">Reference proteome</keyword>
<dbReference type="OrthoDB" id="941624at2759"/>
<dbReference type="GO" id="GO:0030154">
    <property type="term" value="P:cell differentiation"/>
    <property type="evidence" value="ECO:0007669"/>
    <property type="project" value="UniProtKB-KW"/>
</dbReference>
<dbReference type="SUPFAM" id="SSF46565">
    <property type="entry name" value="Chaperone J-domain"/>
    <property type="match status" value="1"/>
</dbReference>
<dbReference type="InterPro" id="IPR012474">
    <property type="entry name" value="Frigida"/>
</dbReference>
<evidence type="ECO:0000256" key="1">
    <source>
        <dbReference type="ARBA" id="ARBA00006218"/>
    </source>
</evidence>
<organism evidence="4 5">
    <name type="scientific">Arabis nemorensis</name>
    <dbReference type="NCBI Taxonomy" id="586526"/>
    <lineage>
        <taxon>Eukaryota</taxon>
        <taxon>Viridiplantae</taxon>
        <taxon>Streptophyta</taxon>
        <taxon>Embryophyta</taxon>
        <taxon>Tracheophyta</taxon>
        <taxon>Spermatophyta</taxon>
        <taxon>Magnoliopsida</taxon>
        <taxon>eudicotyledons</taxon>
        <taxon>Gunneridae</taxon>
        <taxon>Pentapetalae</taxon>
        <taxon>rosids</taxon>
        <taxon>malvids</taxon>
        <taxon>Brassicales</taxon>
        <taxon>Brassicaceae</taxon>
        <taxon>Arabideae</taxon>
        <taxon>Arabis</taxon>
    </lineage>
</organism>
<dbReference type="GO" id="GO:0005801">
    <property type="term" value="C:cis-Golgi network"/>
    <property type="evidence" value="ECO:0007669"/>
    <property type="project" value="TreeGrafter"/>
</dbReference>
<proteinExistence type="inferred from homology"/>
<dbReference type="Pfam" id="PF07899">
    <property type="entry name" value="Frigida"/>
    <property type="match status" value="1"/>
</dbReference>
<feature type="domain" description="J" evidence="3">
    <location>
        <begin position="311"/>
        <end position="378"/>
    </location>
</feature>
<dbReference type="GO" id="GO:0009908">
    <property type="term" value="P:flower development"/>
    <property type="evidence" value="ECO:0007669"/>
    <property type="project" value="UniProtKB-KW"/>
</dbReference>
<dbReference type="InterPro" id="IPR001623">
    <property type="entry name" value="DnaJ_domain"/>
</dbReference>
<dbReference type="SMART" id="SM00271">
    <property type="entry name" value="DnaJ"/>
    <property type="match status" value="1"/>
</dbReference>
<comment type="similarity">
    <text evidence="1">Belongs to the TRAPP small subunits family. BET3 subfamily.</text>
</comment>
<dbReference type="InterPro" id="IPR036869">
    <property type="entry name" value="J_dom_sf"/>
</dbReference>
<evidence type="ECO:0000259" key="3">
    <source>
        <dbReference type="PROSITE" id="PS50076"/>
    </source>
</evidence>
<dbReference type="FunFam" id="3.30.1380.20:FF:000008">
    <property type="entry name" value="trafficking protein particle complex subunit 6B"/>
    <property type="match status" value="1"/>
</dbReference>
<dbReference type="Pfam" id="PF00226">
    <property type="entry name" value="DnaJ"/>
    <property type="match status" value="1"/>
</dbReference>
<gene>
    <name evidence="4" type="ORF">ANE_LOCUS6960</name>
</gene>
<dbReference type="AlphaFoldDB" id="A0A565B6W5"/>
<dbReference type="InterPro" id="IPR007194">
    <property type="entry name" value="TRAPP_component"/>
</dbReference>
<dbReference type="Pfam" id="PF04051">
    <property type="entry name" value="TRAPP"/>
    <property type="match status" value="1"/>
</dbReference>